<evidence type="ECO:0000259" key="1">
    <source>
        <dbReference type="Pfam" id="PF13349"/>
    </source>
</evidence>
<comment type="caution">
    <text evidence="2">The sequence shown here is derived from an EMBL/GenBank/DDBJ whole genome shotgun (WGS) entry which is preliminary data.</text>
</comment>
<accession>A0A9D2AA00</accession>
<dbReference type="InterPro" id="IPR025164">
    <property type="entry name" value="Toastrack_DUF4097"/>
</dbReference>
<organism evidence="2 3">
    <name type="scientific">Candidatus Ligilactobacillus excrementigallinarum</name>
    <dbReference type="NCBI Taxonomy" id="2838641"/>
    <lineage>
        <taxon>Bacteria</taxon>
        <taxon>Bacillati</taxon>
        <taxon>Bacillota</taxon>
        <taxon>Bacilli</taxon>
        <taxon>Lactobacillales</taxon>
        <taxon>Lactobacillaceae</taxon>
        <taxon>Ligilactobacillus</taxon>
    </lineage>
</organism>
<reference evidence="2" key="1">
    <citation type="journal article" date="2021" name="PeerJ">
        <title>Extensive microbial diversity within the chicken gut microbiome revealed by metagenomics and culture.</title>
        <authorList>
            <person name="Gilroy R."/>
            <person name="Ravi A."/>
            <person name="Getino M."/>
            <person name="Pursley I."/>
            <person name="Horton D.L."/>
            <person name="Alikhan N.F."/>
            <person name="Baker D."/>
            <person name="Gharbi K."/>
            <person name="Hall N."/>
            <person name="Watson M."/>
            <person name="Adriaenssens E.M."/>
            <person name="Foster-Nyarko E."/>
            <person name="Jarju S."/>
            <person name="Secka A."/>
            <person name="Antonio M."/>
            <person name="Oren A."/>
            <person name="Chaudhuri R.R."/>
            <person name="La Ragione R."/>
            <person name="Hildebrand F."/>
            <person name="Pallen M.J."/>
        </authorList>
    </citation>
    <scope>NUCLEOTIDE SEQUENCE</scope>
    <source>
        <strain evidence="2">6627</strain>
    </source>
</reference>
<dbReference type="AlphaFoldDB" id="A0A9D2AA00"/>
<sequence length="283" mass="31390">MFDKKQFAHVFDVDQFKKLVIDLTGTDLVIRQDEHPGIIYYDEKNDHARLELKQDGTTLKIKEKRGLKGWKHSMAFKFMIGKRRLEVSLPKKNFEKLTAKVNSGDVAVSNVTLPELSLTTGSGAVTIAYSKIEQFKMASKDSNLVMKMTDIQKMILDDITGSVMIDQVNLLDNITASINEGDLKMINMEMHDGLITLGSGDVRVRNFKVTGDFKLTTDVGDLSLKAITAPTITIAAVRGNDLENPAVVKGLPMHEQGMAGATFLTTAGHLDVYKDIEISRNED</sequence>
<proteinExistence type="predicted"/>
<dbReference type="Gene3D" id="2.160.20.120">
    <property type="match status" value="1"/>
</dbReference>
<evidence type="ECO:0000313" key="3">
    <source>
        <dbReference type="Proteomes" id="UP000823963"/>
    </source>
</evidence>
<reference evidence="2" key="2">
    <citation type="submission" date="2021-04" db="EMBL/GenBank/DDBJ databases">
        <authorList>
            <person name="Gilroy R."/>
        </authorList>
    </citation>
    <scope>NUCLEOTIDE SEQUENCE</scope>
    <source>
        <strain evidence="2">6627</strain>
    </source>
</reference>
<name>A0A9D2AA00_9LACO</name>
<gene>
    <name evidence="2" type="ORF">H9861_00820</name>
</gene>
<evidence type="ECO:0000313" key="2">
    <source>
        <dbReference type="EMBL" id="HIX01287.1"/>
    </source>
</evidence>
<protein>
    <submittedName>
        <fullName evidence="2">DUF4097 domain-containing protein</fullName>
    </submittedName>
</protein>
<feature type="domain" description="DUF4097" evidence="1">
    <location>
        <begin position="17"/>
        <end position="226"/>
    </location>
</feature>
<dbReference type="Pfam" id="PF13349">
    <property type="entry name" value="DUF4097"/>
    <property type="match status" value="1"/>
</dbReference>
<dbReference type="Proteomes" id="UP000823963">
    <property type="component" value="Unassembled WGS sequence"/>
</dbReference>
<dbReference type="EMBL" id="DXFP01000007">
    <property type="protein sequence ID" value="HIX01287.1"/>
    <property type="molecule type" value="Genomic_DNA"/>
</dbReference>